<sequence>MKKMFLFGGIVIALLIAIFAVSNIEQKEETKTDYYTNKISLDDIRKNIQEKKDQTIYFYQTSCPHCHKVSPIIVPMAKDMNIDMKVIDLENEPKAVWDEFKITGTPTTIHFKEGKEVSRIEGEQPKDEFKKWFTQNKK</sequence>
<dbReference type="CDD" id="cd02947">
    <property type="entry name" value="TRX_family"/>
    <property type="match status" value="1"/>
</dbReference>
<dbReference type="SUPFAM" id="SSF52833">
    <property type="entry name" value="Thioredoxin-like"/>
    <property type="match status" value="1"/>
</dbReference>
<proteinExistence type="inferred from homology"/>
<organism evidence="5 6">
    <name type="scientific">Bacillus bruguierae</name>
    <dbReference type="NCBI Taxonomy" id="3127667"/>
    <lineage>
        <taxon>Bacteria</taxon>
        <taxon>Bacillati</taxon>
        <taxon>Bacillota</taxon>
        <taxon>Bacilli</taxon>
        <taxon>Bacillales</taxon>
        <taxon>Bacillaceae</taxon>
        <taxon>Bacillus</taxon>
    </lineage>
</organism>
<evidence type="ECO:0000256" key="1">
    <source>
        <dbReference type="ARBA" id="ARBA00008987"/>
    </source>
</evidence>
<evidence type="ECO:0000259" key="4">
    <source>
        <dbReference type="PROSITE" id="PS51352"/>
    </source>
</evidence>
<dbReference type="Gene3D" id="3.40.30.10">
    <property type="entry name" value="Glutaredoxin"/>
    <property type="match status" value="1"/>
</dbReference>
<accession>A0ABU8FNZ3</accession>
<comment type="caution">
    <text evidence="5">The sequence shown here is derived from an EMBL/GenBank/DDBJ whole genome shotgun (WGS) entry which is preliminary data.</text>
</comment>
<dbReference type="Proteomes" id="UP001372526">
    <property type="component" value="Unassembled WGS sequence"/>
</dbReference>
<dbReference type="EMBL" id="JBAWSX010000027">
    <property type="protein sequence ID" value="MEI4804415.1"/>
    <property type="molecule type" value="Genomic_DNA"/>
</dbReference>
<evidence type="ECO:0000256" key="3">
    <source>
        <dbReference type="ARBA" id="ARBA00023284"/>
    </source>
</evidence>
<dbReference type="InterPro" id="IPR013766">
    <property type="entry name" value="Thioredoxin_domain"/>
</dbReference>
<evidence type="ECO:0000256" key="2">
    <source>
        <dbReference type="ARBA" id="ARBA00023157"/>
    </source>
</evidence>
<dbReference type="InterPro" id="IPR036249">
    <property type="entry name" value="Thioredoxin-like_sf"/>
</dbReference>
<feature type="domain" description="Thioredoxin" evidence="4">
    <location>
        <begin position="10"/>
        <end position="138"/>
    </location>
</feature>
<gene>
    <name evidence="5" type="ORF">WAZ07_25170</name>
</gene>
<evidence type="ECO:0000313" key="6">
    <source>
        <dbReference type="Proteomes" id="UP001372526"/>
    </source>
</evidence>
<comment type="similarity">
    <text evidence="1">Belongs to the thioredoxin family.</text>
</comment>
<dbReference type="PANTHER" id="PTHR45663">
    <property type="entry name" value="GEO12009P1"/>
    <property type="match status" value="1"/>
</dbReference>
<protein>
    <submittedName>
        <fullName evidence="5">Thioredoxin family protein</fullName>
    </submittedName>
</protein>
<dbReference type="PROSITE" id="PS51352">
    <property type="entry name" value="THIOREDOXIN_2"/>
    <property type="match status" value="1"/>
</dbReference>
<evidence type="ECO:0000313" key="5">
    <source>
        <dbReference type="EMBL" id="MEI4804415.1"/>
    </source>
</evidence>
<keyword evidence="2" id="KW-1015">Disulfide bond</keyword>
<name>A0ABU8FNZ3_9BACI</name>
<reference evidence="5 6" key="1">
    <citation type="submission" date="2024-01" db="EMBL/GenBank/DDBJ databases">
        <title>Seven novel Bacillus-like species.</title>
        <authorList>
            <person name="Liu G."/>
        </authorList>
    </citation>
    <scope>NUCLEOTIDE SEQUENCE [LARGE SCALE GENOMIC DNA]</scope>
    <source>
        <strain evidence="5 6">FJAT-51639</strain>
    </source>
</reference>
<keyword evidence="3" id="KW-0676">Redox-active center</keyword>
<keyword evidence="6" id="KW-1185">Reference proteome</keyword>
<dbReference type="RefSeq" id="WP_336474583.1">
    <property type="nucleotide sequence ID" value="NZ_JBAWSX010000027.1"/>
</dbReference>
<dbReference type="Pfam" id="PF00085">
    <property type="entry name" value="Thioredoxin"/>
    <property type="match status" value="1"/>
</dbReference>
<dbReference type="PANTHER" id="PTHR45663:SF11">
    <property type="entry name" value="GEO12009P1"/>
    <property type="match status" value="1"/>
</dbReference>